<dbReference type="Gene3D" id="1.20.120.520">
    <property type="entry name" value="nmb1532 protein domain like"/>
    <property type="match status" value="1"/>
</dbReference>
<name>A0A3E0IT26_9STAP</name>
<keyword evidence="3" id="KW-0479">Metal-binding</keyword>
<organism evidence="6 7">
    <name type="scientific">Staphylococcus felis</name>
    <dbReference type="NCBI Taxonomy" id="46127"/>
    <lineage>
        <taxon>Bacteria</taxon>
        <taxon>Bacillati</taxon>
        <taxon>Bacillota</taxon>
        <taxon>Bacilli</taxon>
        <taxon>Bacillales</taxon>
        <taxon>Staphylococcaceae</taxon>
        <taxon>Staphylococcus</taxon>
    </lineage>
</organism>
<sequence>MIQKNDKVADVVTKYPKTADIFRQYGIDFCCGGQIEISKAIDTNKKIGLSTLLSELESASLVQSEGIDLQYLTIPSLIQYIQSRYHQTLIEEFNQLTPYITKLARVHGSNYPYLQELKKIYQTFKEAMLIHTTEEDHESFPKLIQAHKGEQVDDLNKVIESLVEDHEGAGALLSKMRELTNDYEPPVEACGTWRLVYQRLEVLEKETHQHVHLENNVLFPKLIS</sequence>
<dbReference type="OrthoDB" id="9797132at2"/>
<dbReference type="RefSeq" id="WP_116093423.1">
    <property type="nucleotide sequence ID" value="NZ_QKXN01000091.1"/>
</dbReference>
<comment type="caution">
    <text evidence="6">The sequence shown here is derived from an EMBL/GenBank/DDBJ whole genome shotgun (WGS) entry which is preliminary data.</text>
</comment>
<accession>A0A3E0IT26</accession>
<feature type="domain" description="Hemerythrin-like" evidence="5">
    <location>
        <begin position="83"/>
        <end position="222"/>
    </location>
</feature>
<evidence type="ECO:0000256" key="1">
    <source>
        <dbReference type="ARBA" id="ARBA00004496"/>
    </source>
</evidence>
<evidence type="ECO:0000259" key="5">
    <source>
        <dbReference type="Pfam" id="PF01814"/>
    </source>
</evidence>
<dbReference type="Pfam" id="PF04405">
    <property type="entry name" value="ScdA_N"/>
    <property type="match status" value="1"/>
</dbReference>
<dbReference type="InterPro" id="IPR019903">
    <property type="entry name" value="RIC_family"/>
</dbReference>
<proteinExistence type="predicted"/>
<dbReference type="PANTHER" id="PTHR36438">
    <property type="entry name" value="IRON-SULFUR CLUSTER REPAIR PROTEIN YTFE"/>
    <property type="match status" value="1"/>
</dbReference>
<dbReference type="NCBIfam" id="NF009777">
    <property type="entry name" value="PRK13276.1"/>
    <property type="match status" value="1"/>
</dbReference>
<dbReference type="Proteomes" id="UP000256562">
    <property type="component" value="Unassembled WGS sequence"/>
</dbReference>
<dbReference type="Pfam" id="PF01814">
    <property type="entry name" value="Hemerythrin"/>
    <property type="match status" value="1"/>
</dbReference>
<dbReference type="InterPro" id="IPR012312">
    <property type="entry name" value="Hemerythrin-like"/>
</dbReference>
<keyword evidence="2" id="KW-0963">Cytoplasm</keyword>
<gene>
    <name evidence="6" type="ORF">DOS83_00325</name>
</gene>
<dbReference type="InterPro" id="IPR038062">
    <property type="entry name" value="ScdA-like_N_sf"/>
</dbReference>
<protein>
    <submittedName>
        <fullName evidence="6">Iron-sulfur cluster repair di-iron protein ScdA</fullName>
    </submittedName>
</protein>
<dbReference type="SUPFAM" id="SSF140683">
    <property type="entry name" value="SP0561-like"/>
    <property type="match status" value="1"/>
</dbReference>
<evidence type="ECO:0000313" key="6">
    <source>
        <dbReference type="EMBL" id="REI01418.1"/>
    </source>
</evidence>
<dbReference type="Gene3D" id="1.10.3910.10">
    <property type="entry name" value="SP0561-like"/>
    <property type="match status" value="1"/>
</dbReference>
<dbReference type="AlphaFoldDB" id="A0A3E0IT26"/>
<evidence type="ECO:0000313" key="7">
    <source>
        <dbReference type="Proteomes" id="UP000256562"/>
    </source>
</evidence>
<comment type="subcellular location">
    <subcellularLocation>
        <location evidence="1">Cytoplasm</location>
    </subcellularLocation>
</comment>
<dbReference type="GO" id="GO:0046872">
    <property type="term" value="F:metal ion binding"/>
    <property type="evidence" value="ECO:0007669"/>
    <property type="project" value="UniProtKB-KW"/>
</dbReference>
<dbReference type="NCBIfam" id="TIGR03652">
    <property type="entry name" value="FeS_repair_RIC"/>
    <property type="match status" value="1"/>
</dbReference>
<keyword evidence="4" id="KW-0408">Iron</keyword>
<evidence type="ECO:0000256" key="4">
    <source>
        <dbReference type="ARBA" id="ARBA00023004"/>
    </source>
</evidence>
<dbReference type="EMBL" id="QKXQ01000015">
    <property type="protein sequence ID" value="REI01418.1"/>
    <property type="molecule type" value="Genomic_DNA"/>
</dbReference>
<reference evidence="6 7" key="1">
    <citation type="journal article" date="2018" name="Vet. Microbiol.">
        <title>Characterisation of Staphylococcus felis isolated from cats using whole genome sequencing.</title>
        <authorList>
            <person name="Worthing K."/>
            <person name="Pang S."/>
            <person name="Trott D.J."/>
            <person name="Abraham S."/>
            <person name="Coombs G.W."/>
            <person name="Jordan D."/>
            <person name="McIntyre L."/>
            <person name="Davies M.R."/>
            <person name="Norris J."/>
        </authorList>
    </citation>
    <scope>NUCLEOTIDE SEQUENCE [LARGE SCALE GENOMIC DNA]</scope>
    <source>
        <strain evidence="6 7">F9</strain>
    </source>
</reference>
<evidence type="ECO:0000256" key="2">
    <source>
        <dbReference type="ARBA" id="ARBA00022490"/>
    </source>
</evidence>
<dbReference type="GO" id="GO:0005737">
    <property type="term" value="C:cytoplasm"/>
    <property type="evidence" value="ECO:0007669"/>
    <property type="project" value="UniProtKB-SubCell"/>
</dbReference>
<evidence type="ECO:0000256" key="3">
    <source>
        <dbReference type="ARBA" id="ARBA00022723"/>
    </source>
</evidence>
<dbReference type="PANTHER" id="PTHR36438:SF1">
    <property type="entry name" value="IRON-SULFUR CLUSTER REPAIR PROTEIN YTFE"/>
    <property type="match status" value="1"/>
</dbReference>